<protein>
    <submittedName>
        <fullName evidence="9">LAMI_0H07404g1_1</fullName>
    </submittedName>
</protein>
<evidence type="ECO:0000313" key="10">
    <source>
        <dbReference type="Proteomes" id="UP000191024"/>
    </source>
</evidence>
<feature type="compositionally biased region" description="Polar residues" evidence="7">
    <location>
        <begin position="163"/>
        <end position="173"/>
    </location>
</feature>
<feature type="compositionally biased region" description="Basic and acidic residues" evidence="7">
    <location>
        <begin position="224"/>
        <end position="233"/>
    </location>
</feature>
<evidence type="ECO:0000259" key="8">
    <source>
        <dbReference type="Pfam" id="PF03941"/>
    </source>
</evidence>
<evidence type="ECO:0000256" key="1">
    <source>
        <dbReference type="ARBA" id="ARBA00004123"/>
    </source>
</evidence>
<feature type="region of interest" description="Disordered" evidence="7">
    <location>
        <begin position="523"/>
        <end position="558"/>
    </location>
</feature>
<feature type="compositionally biased region" description="Polar residues" evidence="7">
    <location>
        <begin position="182"/>
        <end position="201"/>
    </location>
</feature>
<keyword evidence="10" id="KW-1185">Reference proteome</keyword>
<evidence type="ECO:0000313" key="9">
    <source>
        <dbReference type="EMBL" id="SCV03344.1"/>
    </source>
</evidence>
<dbReference type="AlphaFoldDB" id="A0A1G4KFT7"/>
<evidence type="ECO:0000256" key="3">
    <source>
        <dbReference type="ARBA" id="ARBA00010042"/>
    </source>
</evidence>
<feature type="region of interest" description="Disordered" evidence="7">
    <location>
        <begin position="598"/>
        <end position="626"/>
    </location>
</feature>
<dbReference type="InterPro" id="IPR005635">
    <property type="entry name" value="Inner_centromere_prot_ARK-bd"/>
</dbReference>
<dbReference type="GO" id="GO:0005819">
    <property type="term" value="C:spindle"/>
    <property type="evidence" value="ECO:0007669"/>
    <property type="project" value="UniProtKB-SubCell"/>
</dbReference>
<feature type="region of interest" description="Disordered" evidence="7">
    <location>
        <begin position="434"/>
        <end position="453"/>
    </location>
</feature>
<dbReference type="EMBL" id="LT598468">
    <property type="protein sequence ID" value="SCV03344.1"/>
    <property type="molecule type" value="Genomic_DNA"/>
</dbReference>
<keyword evidence="5" id="KW-0206">Cytoskeleton</keyword>
<feature type="region of interest" description="Disordered" evidence="7">
    <location>
        <begin position="337"/>
        <end position="384"/>
    </location>
</feature>
<feature type="compositionally biased region" description="Basic and acidic residues" evidence="7">
    <location>
        <begin position="151"/>
        <end position="162"/>
    </location>
</feature>
<feature type="compositionally biased region" description="Basic and acidic residues" evidence="7">
    <location>
        <begin position="71"/>
        <end position="96"/>
    </location>
</feature>
<evidence type="ECO:0000256" key="2">
    <source>
        <dbReference type="ARBA" id="ARBA00004186"/>
    </source>
</evidence>
<comment type="similarity">
    <text evidence="3">Belongs to the INCENP family.</text>
</comment>
<reference evidence="10" key="1">
    <citation type="submission" date="2016-03" db="EMBL/GenBank/DDBJ databases">
        <authorList>
            <person name="Devillers H."/>
        </authorList>
    </citation>
    <scope>NUCLEOTIDE SEQUENCE [LARGE SCALE GENOMIC DNA]</scope>
</reference>
<keyword evidence="6" id="KW-0539">Nucleus</keyword>
<keyword evidence="4" id="KW-0963">Cytoplasm</keyword>
<accession>A0A1G4KFT7</accession>
<gene>
    <name evidence="9" type="ORF">LAMI_0H07404G</name>
</gene>
<organism evidence="9 10">
    <name type="scientific">Lachancea mirantina</name>
    <dbReference type="NCBI Taxonomy" id="1230905"/>
    <lineage>
        <taxon>Eukaryota</taxon>
        <taxon>Fungi</taxon>
        <taxon>Dikarya</taxon>
        <taxon>Ascomycota</taxon>
        <taxon>Saccharomycotina</taxon>
        <taxon>Saccharomycetes</taxon>
        <taxon>Saccharomycetales</taxon>
        <taxon>Saccharomycetaceae</taxon>
        <taxon>Lachancea</taxon>
    </lineage>
</organism>
<evidence type="ECO:0000256" key="7">
    <source>
        <dbReference type="SAM" id="MobiDB-lite"/>
    </source>
</evidence>
<name>A0A1G4KFT7_9SACH</name>
<evidence type="ECO:0000256" key="5">
    <source>
        <dbReference type="ARBA" id="ARBA00023212"/>
    </source>
</evidence>
<proteinExistence type="inferred from homology"/>
<feature type="region of interest" description="Disordered" evidence="7">
    <location>
        <begin position="468"/>
        <end position="487"/>
    </location>
</feature>
<comment type="subcellular location">
    <subcellularLocation>
        <location evidence="2">Cytoplasm</location>
        <location evidence="2">Cytoskeleton</location>
        <location evidence="2">Spindle</location>
    </subcellularLocation>
    <subcellularLocation>
        <location evidence="1">Nucleus</location>
    </subcellularLocation>
</comment>
<dbReference type="GO" id="GO:0005634">
    <property type="term" value="C:nucleus"/>
    <property type="evidence" value="ECO:0007669"/>
    <property type="project" value="UniProtKB-SubCell"/>
</dbReference>
<feature type="domain" description="Inner centromere protein ARK-binding" evidence="8">
    <location>
        <begin position="689"/>
        <end position="739"/>
    </location>
</feature>
<sequence>MEWAVRIARRKAYYIQGGSRSIIESLNKYNEAISEGQEKINTVCQRSLVWLDNEMHRFYQKKELSGQNDRISGEQGRKSEIGLELHRQDDITDTKTRSPAGPSVFENGNRTHESAVPESNAVEEEIDINGRRTQSPVTEYDVVDEKGDDNDDRKCDETKENLENYSTRPSENPWSPYKKSESTYAGTENGSRSGTHSTGNVESKYRENVKSQQLQTTSRQESPQPHESEKGGQSKDVANPTLSKPVPGYGTDRSRGNTQITTTKSQRRPDMFVPLPSKDPLVVFHKNRESITIDTNPLEAGTRRISATNLHFKTSPSLPKAKAAQTSPRSNVFDRLTSTSTKSFEKKARSRSPRRDIQLKVDHSRGSTNTLNRRSPAKSIDDSNQEIQETLKTIFSTEIPKLSIPTSKLTENSEKSHRVRQDGKRTSLIPKLSGKTMVGSPLLHRNKSPRSKLVLSSPDHFKTLPAHHFVGESPANPRKTATKPLSTFRSRESIFERKVSFDNGSDNFVGADKHSISRIQKDLKTSAKDREKRNFAHSLTADTPLQESDSNPTGTQVRKRIKVSNDRLTKFQLLPQGPSEKQDVKKKLDKRLSEVMRTQKELQKRKQEQRLQRRKSQIEHDVKKRRTKILSGSTRTNRLLTQVGAQNDNVAPFVNGGVFLHDVNTTDHREFINHSMNEDFAGDDLTLPEILSDSDAEDIQVLASWAENPQLCEQLLAQQNWKPESIFGPIPPLHIDEIFQISRLSKLKSRQSTNQASPGHFGEVRKL</sequence>
<dbReference type="Proteomes" id="UP000191024">
    <property type="component" value="Chromosome H"/>
</dbReference>
<dbReference type="Pfam" id="PF03941">
    <property type="entry name" value="INCENP_ARK-bind"/>
    <property type="match status" value="1"/>
</dbReference>
<feature type="compositionally biased region" description="Basic and acidic residues" evidence="7">
    <location>
        <begin position="523"/>
        <end position="534"/>
    </location>
</feature>
<dbReference type="OrthoDB" id="6123at2759"/>
<evidence type="ECO:0000256" key="4">
    <source>
        <dbReference type="ARBA" id="ARBA00022490"/>
    </source>
</evidence>
<evidence type="ECO:0000256" key="6">
    <source>
        <dbReference type="ARBA" id="ARBA00023242"/>
    </source>
</evidence>
<dbReference type="STRING" id="1230905.A0A1G4KFT7"/>
<feature type="compositionally biased region" description="Basic and acidic residues" evidence="7">
    <location>
        <begin position="343"/>
        <end position="365"/>
    </location>
</feature>
<feature type="compositionally biased region" description="Polar residues" evidence="7">
    <location>
        <begin position="210"/>
        <end position="223"/>
    </location>
</feature>
<feature type="region of interest" description="Disordered" evidence="7">
    <location>
        <begin position="65"/>
        <end position="274"/>
    </location>
</feature>
<feature type="compositionally biased region" description="Polar residues" evidence="7">
    <location>
        <begin position="540"/>
        <end position="556"/>
    </location>
</feature>
<feature type="compositionally biased region" description="Basic and acidic residues" evidence="7">
    <location>
        <begin position="598"/>
        <end position="622"/>
    </location>
</feature>